<protein>
    <recommendedName>
        <fullName evidence="2">Holin</fullName>
    </recommendedName>
</protein>
<gene>
    <name evidence="1" type="ORF">S01H1_79885</name>
</gene>
<organism evidence="1">
    <name type="scientific">marine sediment metagenome</name>
    <dbReference type="NCBI Taxonomy" id="412755"/>
    <lineage>
        <taxon>unclassified sequences</taxon>
        <taxon>metagenomes</taxon>
        <taxon>ecological metagenomes</taxon>
    </lineage>
</organism>
<dbReference type="AlphaFoldDB" id="X0XKI4"/>
<evidence type="ECO:0000313" key="1">
    <source>
        <dbReference type="EMBL" id="GAG43680.1"/>
    </source>
</evidence>
<dbReference type="EMBL" id="BARS01053894">
    <property type="protein sequence ID" value="GAG43680.1"/>
    <property type="molecule type" value="Genomic_DNA"/>
</dbReference>
<accession>X0XKI4</accession>
<reference evidence="1" key="1">
    <citation type="journal article" date="2014" name="Front. Microbiol.">
        <title>High frequency of phylogenetically diverse reductive dehalogenase-homologous genes in deep subseafloor sedimentary metagenomes.</title>
        <authorList>
            <person name="Kawai M."/>
            <person name="Futagami T."/>
            <person name="Toyoda A."/>
            <person name="Takaki Y."/>
            <person name="Nishi S."/>
            <person name="Hori S."/>
            <person name="Arai W."/>
            <person name="Tsubouchi T."/>
            <person name="Morono Y."/>
            <person name="Uchiyama I."/>
            <person name="Ito T."/>
            <person name="Fujiyama A."/>
            <person name="Inagaki F."/>
            <person name="Takami H."/>
        </authorList>
    </citation>
    <scope>NUCLEOTIDE SEQUENCE</scope>
    <source>
        <strain evidence="1">Expedition CK06-06</strain>
    </source>
</reference>
<sequence>MQELMKGKKTYLVAGATAILWFLETVGLVSPGTFEAAQPLIMAAGASTFAAKLNRK</sequence>
<name>X0XKI4_9ZZZZ</name>
<evidence type="ECO:0008006" key="2">
    <source>
        <dbReference type="Google" id="ProtNLM"/>
    </source>
</evidence>
<proteinExistence type="predicted"/>
<comment type="caution">
    <text evidence="1">The sequence shown here is derived from an EMBL/GenBank/DDBJ whole genome shotgun (WGS) entry which is preliminary data.</text>
</comment>